<feature type="domain" description="DUF1468" evidence="2">
    <location>
        <begin position="10"/>
        <end position="137"/>
    </location>
</feature>
<feature type="transmembrane region" description="Helical" evidence="1">
    <location>
        <begin position="97"/>
        <end position="113"/>
    </location>
</feature>
<keyword evidence="4" id="KW-1185">Reference proteome</keyword>
<dbReference type="RefSeq" id="WP_394386913.1">
    <property type="nucleotide sequence ID" value="NZ_JBIGIB010000005.1"/>
</dbReference>
<gene>
    <name evidence="3" type="ORF">ACG01O_18680</name>
</gene>
<keyword evidence="1" id="KW-0472">Membrane</keyword>
<feature type="transmembrane region" description="Helical" evidence="1">
    <location>
        <begin position="199"/>
        <end position="216"/>
    </location>
</feature>
<evidence type="ECO:0000313" key="4">
    <source>
        <dbReference type="Proteomes" id="UP001606303"/>
    </source>
</evidence>
<keyword evidence="1" id="KW-0812">Transmembrane</keyword>
<name>A0ABW7H347_9BURK</name>
<evidence type="ECO:0000256" key="1">
    <source>
        <dbReference type="SAM" id="Phobius"/>
    </source>
</evidence>
<feature type="transmembrane region" description="Helical" evidence="1">
    <location>
        <begin position="74"/>
        <end position="91"/>
    </location>
</feature>
<feature type="transmembrane region" description="Helical" evidence="1">
    <location>
        <begin position="41"/>
        <end position="62"/>
    </location>
</feature>
<accession>A0ABW7H347</accession>
<keyword evidence="1" id="KW-1133">Transmembrane helix</keyword>
<dbReference type="EMBL" id="JBIGIB010000005">
    <property type="protein sequence ID" value="MFG6468655.1"/>
    <property type="molecule type" value="Genomic_DNA"/>
</dbReference>
<comment type="caution">
    <text evidence="3">The sequence shown here is derived from an EMBL/GenBank/DDBJ whole genome shotgun (WGS) entry which is preliminary data.</text>
</comment>
<proteinExistence type="predicted"/>
<dbReference type="InterPro" id="IPR009936">
    <property type="entry name" value="DUF1468"/>
</dbReference>
<feature type="transmembrane region" description="Helical" evidence="1">
    <location>
        <begin position="125"/>
        <end position="152"/>
    </location>
</feature>
<feature type="transmembrane region" description="Helical" evidence="1">
    <location>
        <begin position="164"/>
        <end position="187"/>
    </location>
</feature>
<organism evidence="3 4">
    <name type="scientific">Pelomonas baiyunensis</name>
    <dbReference type="NCBI Taxonomy" id="3299026"/>
    <lineage>
        <taxon>Bacteria</taxon>
        <taxon>Pseudomonadati</taxon>
        <taxon>Pseudomonadota</taxon>
        <taxon>Betaproteobacteria</taxon>
        <taxon>Burkholderiales</taxon>
        <taxon>Sphaerotilaceae</taxon>
        <taxon>Roseateles</taxon>
    </lineage>
</organism>
<dbReference type="Proteomes" id="UP001606303">
    <property type="component" value="Unassembled WGS sequence"/>
</dbReference>
<sequence>MKIKSQRDFCAGLLFLGVGVAFAWGATEYAFGSSASPGPGYFPFVLGVLLALLGGIVLFKALTLESEGGDPIGALAWRPLLVVVAAVAVFGAALPRLGLVVALALLVALSLQADRGSRLRPTIVGTLVGTALAALLLHTLVPALLSALGAVLGDWGAPGSRLRAAVTLAVALLGRLVPSALLAWLLVTRAPAALRPTMEVVLLVATLICISCWMFIDGLGLTMPVWPVVLAG</sequence>
<reference evidence="3 4" key="1">
    <citation type="submission" date="2024-08" db="EMBL/GenBank/DDBJ databases">
        <authorList>
            <person name="Lu H."/>
        </authorList>
    </citation>
    <scope>NUCLEOTIDE SEQUENCE [LARGE SCALE GENOMIC DNA]</scope>
    <source>
        <strain evidence="3 4">BYS87W</strain>
    </source>
</reference>
<dbReference type="Pfam" id="PF07331">
    <property type="entry name" value="TctB"/>
    <property type="match status" value="1"/>
</dbReference>
<evidence type="ECO:0000259" key="2">
    <source>
        <dbReference type="Pfam" id="PF07331"/>
    </source>
</evidence>
<evidence type="ECO:0000313" key="3">
    <source>
        <dbReference type="EMBL" id="MFG6468655.1"/>
    </source>
</evidence>
<protein>
    <submittedName>
        <fullName evidence="3">Tripartite tricarboxylate transporter TctB family protein</fullName>
    </submittedName>
</protein>